<organism evidence="5 6">
    <name type="scientific">Companilactobacillus keshanensis</name>
    <dbReference type="NCBI Taxonomy" id="2486003"/>
    <lineage>
        <taxon>Bacteria</taxon>
        <taxon>Bacillati</taxon>
        <taxon>Bacillota</taxon>
        <taxon>Bacilli</taxon>
        <taxon>Lactobacillales</taxon>
        <taxon>Lactobacillaceae</taxon>
        <taxon>Companilactobacillus</taxon>
    </lineage>
</organism>
<dbReference type="SUPFAM" id="SSF56300">
    <property type="entry name" value="Metallo-dependent phosphatases"/>
    <property type="match status" value="1"/>
</dbReference>
<dbReference type="PANTHER" id="PTHR11575">
    <property type="entry name" value="5'-NUCLEOTIDASE-RELATED"/>
    <property type="match status" value="1"/>
</dbReference>
<dbReference type="InterPro" id="IPR008334">
    <property type="entry name" value="5'-Nucleotdase_C"/>
</dbReference>
<dbReference type="PIRSF" id="PIRSF036361">
    <property type="entry name" value="YunD"/>
    <property type="match status" value="1"/>
</dbReference>
<keyword evidence="2" id="KW-0378">Hydrolase</keyword>
<proteinExistence type="inferred from homology"/>
<name>A0ABW4BWM9_9LACO</name>
<comment type="caution">
    <text evidence="5">The sequence shown here is derived from an EMBL/GenBank/DDBJ whole genome shotgun (WGS) entry which is preliminary data.</text>
</comment>
<dbReference type="InterPro" id="IPR004843">
    <property type="entry name" value="Calcineurin-like_PHP"/>
</dbReference>
<dbReference type="PANTHER" id="PTHR11575:SF23">
    <property type="entry name" value="5-NUCLEOTIDASE FAMILY PROTEIN"/>
    <property type="match status" value="1"/>
</dbReference>
<dbReference type="RefSeq" id="WP_125676107.1">
    <property type="nucleotide sequence ID" value="NZ_JBHTOI010000047.1"/>
</dbReference>
<keyword evidence="2" id="KW-0547">Nucleotide-binding</keyword>
<dbReference type="InterPro" id="IPR029052">
    <property type="entry name" value="Metallo-depent_PP-like"/>
</dbReference>
<dbReference type="CDD" id="cd00845">
    <property type="entry name" value="MPP_UshA_N_like"/>
    <property type="match status" value="1"/>
</dbReference>
<evidence type="ECO:0000313" key="5">
    <source>
        <dbReference type="EMBL" id="MFD1419045.1"/>
    </source>
</evidence>
<gene>
    <name evidence="5" type="ORF">ACFQ42_09830</name>
</gene>
<dbReference type="InterPro" id="IPR006146">
    <property type="entry name" value="5'-Nucleotdase_CS"/>
</dbReference>
<evidence type="ECO:0000259" key="3">
    <source>
        <dbReference type="Pfam" id="PF00149"/>
    </source>
</evidence>
<protein>
    <submittedName>
        <fullName evidence="5">Bifunctional metallophosphatase/5'-nucleotidase</fullName>
    </submittedName>
</protein>
<dbReference type="EMBL" id="JBHTOI010000047">
    <property type="protein sequence ID" value="MFD1419045.1"/>
    <property type="molecule type" value="Genomic_DNA"/>
</dbReference>
<dbReference type="InterPro" id="IPR011240">
    <property type="entry name" value="Pesterase_YunD"/>
</dbReference>
<evidence type="ECO:0000313" key="6">
    <source>
        <dbReference type="Proteomes" id="UP001597251"/>
    </source>
</evidence>
<dbReference type="SUPFAM" id="SSF55816">
    <property type="entry name" value="5'-nucleotidase (syn. UDP-sugar hydrolase), C-terminal domain"/>
    <property type="match status" value="1"/>
</dbReference>
<feature type="domain" description="5'-Nucleotidase C-terminal" evidence="4">
    <location>
        <begin position="304"/>
        <end position="420"/>
    </location>
</feature>
<feature type="domain" description="Calcineurin-like phosphoesterase" evidence="3">
    <location>
        <begin position="5"/>
        <end position="205"/>
    </location>
</feature>
<dbReference type="InterPro" id="IPR036907">
    <property type="entry name" value="5'-Nucleotdase_C_sf"/>
</dbReference>
<dbReference type="PRINTS" id="PR01607">
    <property type="entry name" value="APYRASEFAMLY"/>
</dbReference>
<dbReference type="Gene3D" id="3.90.780.10">
    <property type="entry name" value="5'-Nucleotidase, C-terminal domain"/>
    <property type="match status" value="1"/>
</dbReference>
<accession>A0ABW4BWM9</accession>
<dbReference type="PROSITE" id="PS00785">
    <property type="entry name" value="5_NUCLEOTIDASE_1"/>
    <property type="match status" value="1"/>
</dbReference>
<reference evidence="6" key="1">
    <citation type="journal article" date="2019" name="Int. J. Syst. Evol. Microbiol.">
        <title>The Global Catalogue of Microorganisms (GCM) 10K type strain sequencing project: providing services to taxonomists for standard genome sequencing and annotation.</title>
        <authorList>
            <consortium name="The Broad Institute Genomics Platform"/>
            <consortium name="The Broad Institute Genome Sequencing Center for Infectious Disease"/>
            <person name="Wu L."/>
            <person name="Ma J."/>
        </authorList>
    </citation>
    <scope>NUCLEOTIDE SEQUENCE [LARGE SCALE GENOMIC DNA]</scope>
    <source>
        <strain evidence="6">CCM 8936</strain>
    </source>
</reference>
<evidence type="ECO:0000259" key="4">
    <source>
        <dbReference type="Pfam" id="PF02872"/>
    </source>
</evidence>
<sequence>MMETIKIIHTNDLHSHFENFPKVKHFIEDKRNNNSADEFYLFDIGDAMDRAHPLTDATNGQANIEWLNSLNYDGATIGNNEGLGNSHSELSHLYDKANFPVILGNLFEKGTGELANFAKPYKIIETKKHTKIGVIGLTAPYILTYPLLNWDIHLIQETLPKLIQELNDQKCDVIILLSHLGVSMDRRIAGKYPQIDVVIGSHTHHLFEKGEMDNGVLLAAAGKYGQNIGEINLTLNDDKAIIQKNAVTTRTSSLTELPEDNNWIAQKLHQGETLLDEEKVAKIPRTMSRDITKPDPVIEEGLTAIKEYVNADVAILSSGLFLQSLHKGIVTKNDLHKMLPHAIHVMRTKMSGENVWRLVMEMEKNRAFLRNHPQKGMGFRGKTFGELVYRGISIDDKKNVYINGEALHKKKEYTLALLDHYLFVPYFPSIEITGNNDILYPKFLRSVFGEYLSKKYPI</sequence>
<dbReference type="Proteomes" id="UP001597251">
    <property type="component" value="Unassembled WGS sequence"/>
</dbReference>
<keyword evidence="6" id="KW-1185">Reference proteome</keyword>
<evidence type="ECO:0000256" key="1">
    <source>
        <dbReference type="ARBA" id="ARBA00022729"/>
    </source>
</evidence>
<comment type="similarity">
    <text evidence="2">Belongs to the 5'-nucleotidase family.</text>
</comment>
<keyword evidence="1" id="KW-0732">Signal</keyword>
<dbReference type="Pfam" id="PF00149">
    <property type="entry name" value="Metallophos"/>
    <property type="match status" value="1"/>
</dbReference>
<dbReference type="InterPro" id="IPR006179">
    <property type="entry name" value="5_nucleotidase/apyrase"/>
</dbReference>
<dbReference type="Pfam" id="PF02872">
    <property type="entry name" value="5_nucleotid_C"/>
    <property type="match status" value="1"/>
</dbReference>
<dbReference type="Gene3D" id="3.60.21.10">
    <property type="match status" value="1"/>
</dbReference>
<evidence type="ECO:0000256" key="2">
    <source>
        <dbReference type="RuleBase" id="RU362119"/>
    </source>
</evidence>